<evidence type="ECO:0000256" key="1">
    <source>
        <dbReference type="SAM" id="MobiDB-lite"/>
    </source>
</evidence>
<dbReference type="WBParaSite" id="Pan_g3900.t1">
    <property type="protein sequence ID" value="Pan_g3900.t1"/>
    <property type="gene ID" value="Pan_g3900"/>
</dbReference>
<feature type="signal peptide" evidence="3">
    <location>
        <begin position="1"/>
        <end position="22"/>
    </location>
</feature>
<name>A0A7E4VXF5_PANRE</name>
<feature type="region of interest" description="Disordered" evidence="1">
    <location>
        <begin position="135"/>
        <end position="168"/>
    </location>
</feature>
<protein>
    <submittedName>
        <fullName evidence="5">Glycophorin-A</fullName>
    </submittedName>
</protein>
<dbReference type="Proteomes" id="UP000492821">
    <property type="component" value="Unassembled WGS sequence"/>
</dbReference>
<feature type="chain" id="PRO_5028975300" evidence="3">
    <location>
        <begin position="23"/>
        <end position="168"/>
    </location>
</feature>
<keyword evidence="2" id="KW-0812">Transmembrane</keyword>
<evidence type="ECO:0000256" key="2">
    <source>
        <dbReference type="SAM" id="Phobius"/>
    </source>
</evidence>
<dbReference type="AlphaFoldDB" id="A0A7E4VXF5"/>
<reference evidence="5" key="2">
    <citation type="submission" date="2020-10" db="UniProtKB">
        <authorList>
            <consortium name="WormBaseParasite"/>
        </authorList>
    </citation>
    <scope>IDENTIFICATION</scope>
</reference>
<keyword evidence="2" id="KW-0472">Membrane</keyword>
<evidence type="ECO:0000313" key="5">
    <source>
        <dbReference type="WBParaSite" id="Pan_g3900.t1"/>
    </source>
</evidence>
<keyword evidence="4" id="KW-1185">Reference proteome</keyword>
<feature type="region of interest" description="Disordered" evidence="1">
    <location>
        <begin position="41"/>
        <end position="69"/>
    </location>
</feature>
<keyword evidence="3" id="KW-0732">Signal</keyword>
<feature type="compositionally biased region" description="Low complexity" evidence="1">
    <location>
        <begin position="41"/>
        <end position="56"/>
    </location>
</feature>
<keyword evidence="2" id="KW-1133">Transmembrane helix</keyword>
<feature type="transmembrane region" description="Helical" evidence="2">
    <location>
        <begin position="90"/>
        <end position="116"/>
    </location>
</feature>
<reference evidence="4" key="1">
    <citation type="journal article" date="2013" name="Genetics">
        <title>The draft genome and transcriptome of Panagrellus redivivus are shaped by the harsh demands of a free-living lifestyle.</title>
        <authorList>
            <person name="Srinivasan J."/>
            <person name="Dillman A.R."/>
            <person name="Macchietto M.G."/>
            <person name="Heikkinen L."/>
            <person name="Lakso M."/>
            <person name="Fracchia K.M."/>
            <person name="Antoshechkin I."/>
            <person name="Mortazavi A."/>
            <person name="Wong G."/>
            <person name="Sternberg P.W."/>
        </authorList>
    </citation>
    <scope>NUCLEOTIDE SEQUENCE [LARGE SCALE GENOMIC DNA]</scope>
    <source>
        <strain evidence="4">MT8872</strain>
    </source>
</reference>
<organism evidence="4 5">
    <name type="scientific">Panagrellus redivivus</name>
    <name type="common">Microworm</name>
    <dbReference type="NCBI Taxonomy" id="6233"/>
    <lineage>
        <taxon>Eukaryota</taxon>
        <taxon>Metazoa</taxon>
        <taxon>Ecdysozoa</taxon>
        <taxon>Nematoda</taxon>
        <taxon>Chromadorea</taxon>
        <taxon>Rhabditida</taxon>
        <taxon>Tylenchina</taxon>
        <taxon>Panagrolaimomorpha</taxon>
        <taxon>Panagrolaimoidea</taxon>
        <taxon>Panagrolaimidae</taxon>
        <taxon>Panagrellus</taxon>
    </lineage>
</organism>
<evidence type="ECO:0000313" key="4">
    <source>
        <dbReference type="Proteomes" id="UP000492821"/>
    </source>
</evidence>
<evidence type="ECO:0000256" key="3">
    <source>
        <dbReference type="SAM" id="SignalP"/>
    </source>
</evidence>
<sequence length="168" mass="18446">MRGYRWILGVMLIGASFVASVAESSTSDAVDLLTTTDKGHTPNATTTIKPTKTTTASESSSIPTTDSTDYQLSKDRANQLKIRRPKKKHIFGAFEIVAIIGAVINIFIVGLGFILGDLYYDRIFGRFFIHKGDNTNKKGSDSTTTDEKNIFSKTLDQSKTKEESVDKA</sequence>
<accession>A0A7E4VXF5</accession>
<proteinExistence type="predicted"/>
<feature type="compositionally biased region" description="Polar residues" evidence="1">
    <location>
        <begin position="57"/>
        <end position="69"/>
    </location>
</feature>